<dbReference type="Gene3D" id="3.40.30.10">
    <property type="entry name" value="Glutaredoxin"/>
    <property type="match status" value="1"/>
</dbReference>
<evidence type="ECO:0000259" key="2">
    <source>
        <dbReference type="Pfam" id="PF00085"/>
    </source>
</evidence>
<protein>
    <recommendedName>
        <fullName evidence="2">Thioredoxin domain-containing protein</fullName>
    </recommendedName>
</protein>
<feature type="transmembrane region" description="Helical" evidence="1">
    <location>
        <begin position="31"/>
        <end position="50"/>
    </location>
</feature>
<dbReference type="Proteomes" id="UP000229390">
    <property type="component" value="Unassembled WGS sequence"/>
</dbReference>
<keyword evidence="1" id="KW-0812">Transmembrane</keyword>
<organism evidence="3 4">
    <name type="scientific">Candidatus Nealsonbacteria bacterium CG08_land_8_20_14_0_20_43_11</name>
    <dbReference type="NCBI Taxonomy" id="1974706"/>
    <lineage>
        <taxon>Bacteria</taxon>
        <taxon>Candidatus Nealsoniibacteriota</taxon>
    </lineage>
</organism>
<dbReference type="AlphaFoldDB" id="A0A2M6T0S6"/>
<dbReference type="SUPFAM" id="SSF52833">
    <property type="entry name" value="Thioredoxin-like"/>
    <property type="match status" value="1"/>
</dbReference>
<name>A0A2M6T0S6_9BACT</name>
<dbReference type="EMBL" id="PEYE01000027">
    <property type="protein sequence ID" value="PIS38847.1"/>
    <property type="molecule type" value="Genomic_DNA"/>
</dbReference>
<proteinExistence type="predicted"/>
<evidence type="ECO:0000313" key="4">
    <source>
        <dbReference type="Proteomes" id="UP000229390"/>
    </source>
</evidence>
<sequence length="276" mass="29874">MEENLNQPENQGAPQTNQPAKMVKIKIKTKTIILAIVVLALAAAGVYIYLNRTKLFSVEKCPGEAMAASAAGEAVIKFVNQTLLRGTAQASLKEVVEENCIYKVKINVGGKDFDTYLTRDGKTFFPEAIPLVEATSSAAAANTEPAGTTIGNFSVSKDEICKENSKPLVYFFGSESCSHCLWEKPVFEAVTKKFSDLVSIHTNIDNNKEMEIFSKYSTGGIPTIILGCKYYRVGSGENSGEAEETKVLTALLCKITGNNPAAVCNPVKDLVDQIKD</sequence>
<gene>
    <name evidence="3" type="ORF">COT34_01535</name>
</gene>
<dbReference type="InterPro" id="IPR036249">
    <property type="entry name" value="Thioredoxin-like_sf"/>
</dbReference>
<accession>A0A2M6T0S6</accession>
<evidence type="ECO:0000313" key="3">
    <source>
        <dbReference type="EMBL" id="PIS38847.1"/>
    </source>
</evidence>
<dbReference type="Pfam" id="PF00085">
    <property type="entry name" value="Thioredoxin"/>
    <property type="match status" value="1"/>
</dbReference>
<reference evidence="4" key="1">
    <citation type="submission" date="2017-09" db="EMBL/GenBank/DDBJ databases">
        <title>Depth-based differentiation of microbial function through sediment-hosted aquifers and enrichment of novel symbionts in the deep terrestrial subsurface.</title>
        <authorList>
            <person name="Probst A.J."/>
            <person name="Ladd B."/>
            <person name="Jarett J.K."/>
            <person name="Geller-Mcgrath D.E."/>
            <person name="Sieber C.M.K."/>
            <person name="Emerson J.B."/>
            <person name="Anantharaman K."/>
            <person name="Thomas B.C."/>
            <person name="Malmstrom R."/>
            <person name="Stieglmeier M."/>
            <person name="Klingl A."/>
            <person name="Woyke T."/>
            <person name="Ryan C.M."/>
            <person name="Banfield J.F."/>
        </authorList>
    </citation>
    <scope>NUCLEOTIDE SEQUENCE [LARGE SCALE GENOMIC DNA]</scope>
</reference>
<keyword evidence="1" id="KW-0472">Membrane</keyword>
<keyword evidence="1" id="KW-1133">Transmembrane helix</keyword>
<dbReference type="CDD" id="cd02947">
    <property type="entry name" value="TRX_family"/>
    <property type="match status" value="1"/>
</dbReference>
<evidence type="ECO:0000256" key="1">
    <source>
        <dbReference type="SAM" id="Phobius"/>
    </source>
</evidence>
<feature type="domain" description="Thioredoxin" evidence="2">
    <location>
        <begin position="158"/>
        <end position="229"/>
    </location>
</feature>
<dbReference type="InterPro" id="IPR013766">
    <property type="entry name" value="Thioredoxin_domain"/>
</dbReference>
<comment type="caution">
    <text evidence="3">The sequence shown here is derived from an EMBL/GenBank/DDBJ whole genome shotgun (WGS) entry which is preliminary data.</text>
</comment>